<evidence type="ECO:0000259" key="7">
    <source>
        <dbReference type="Pfam" id="PF08124"/>
    </source>
</evidence>
<evidence type="ECO:0000313" key="9">
    <source>
        <dbReference type="Proteomes" id="UP001500843"/>
    </source>
</evidence>
<keyword evidence="2" id="KW-0732">Signal</keyword>
<dbReference type="InterPro" id="IPR038970">
    <property type="entry name" value="Lyase_8"/>
</dbReference>
<dbReference type="InterPro" id="IPR014718">
    <property type="entry name" value="GH-type_carb-bd"/>
</dbReference>
<dbReference type="CDD" id="cd01083">
    <property type="entry name" value="GAG_Lyase"/>
    <property type="match status" value="1"/>
</dbReference>
<protein>
    <submittedName>
        <fullName evidence="8">Polysaccharide lyase 8 family protein</fullName>
    </submittedName>
</protein>
<feature type="transmembrane region" description="Helical" evidence="4">
    <location>
        <begin position="20"/>
        <end position="37"/>
    </location>
</feature>
<keyword evidence="4" id="KW-0812">Transmembrane</keyword>
<comment type="caution">
    <text evidence="8">The sequence shown here is derived from an EMBL/GenBank/DDBJ whole genome shotgun (WGS) entry which is preliminary data.</text>
</comment>
<keyword evidence="9" id="KW-1185">Reference proteome</keyword>
<reference evidence="9" key="1">
    <citation type="journal article" date="2019" name="Int. J. Syst. Evol. Microbiol.">
        <title>The Global Catalogue of Microorganisms (GCM) 10K type strain sequencing project: providing services to taxonomists for standard genome sequencing and annotation.</title>
        <authorList>
            <consortium name="The Broad Institute Genomics Platform"/>
            <consortium name="The Broad Institute Genome Sequencing Center for Infectious Disease"/>
            <person name="Wu L."/>
            <person name="Ma J."/>
        </authorList>
    </citation>
    <scope>NUCLEOTIDE SEQUENCE [LARGE SCALE GENOMIC DNA]</scope>
    <source>
        <strain evidence="9">JCM 17975</strain>
    </source>
</reference>
<dbReference type="InterPro" id="IPR003159">
    <property type="entry name" value="Lyase_8_central_dom"/>
</dbReference>
<feature type="domain" description="Polysaccharide lyase 8 N-terminal alpha-helical" evidence="7">
    <location>
        <begin position="67"/>
        <end position="372"/>
    </location>
</feature>
<dbReference type="Pfam" id="PF02884">
    <property type="entry name" value="Lyase_8_C"/>
    <property type="match status" value="1"/>
</dbReference>
<name>A0ABP8WMC2_9MICO</name>
<evidence type="ECO:0000259" key="6">
    <source>
        <dbReference type="Pfam" id="PF02884"/>
    </source>
</evidence>
<evidence type="ECO:0000259" key="5">
    <source>
        <dbReference type="Pfam" id="PF02278"/>
    </source>
</evidence>
<dbReference type="EMBL" id="BAABHM010000006">
    <property type="protein sequence ID" value="GAA4692257.1"/>
    <property type="molecule type" value="Genomic_DNA"/>
</dbReference>
<organism evidence="8 9">
    <name type="scientific">Promicromonospora umidemergens</name>
    <dbReference type="NCBI Taxonomy" id="629679"/>
    <lineage>
        <taxon>Bacteria</taxon>
        <taxon>Bacillati</taxon>
        <taxon>Actinomycetota</taxon>
        <taxon>Actinomycetes</taxon>
        <taxon>Micrococcales</taxon>
        <taxon>Promicromonosporaceae</taxon>
        <taxon>Promicromonospora</taxon>
    </lineage>
</organism>
<dbReference type="Pfam" id="PF08124">
    <property type="entry name" value="Lyase_8_N"/>
    <property type="match status" value="1"/>
</dbReference>
<evidence type="ECO:0000256" key="1">
    <source>
        <dbReference type="ARBA" id="ARBA00006699"/>
    </source>
</evidence>
<dbReference type="InterPro" id="IPR012970">
    <property type="entry name" value="Lyase_8_alpha_N"/>
</dbReference>
<keyword evidence="4" id="KW-1133">Transmembrane helix</keyword>
<dbReference type="Pfam" id="PF02278">
    <property type="entry name" value="Lyase_8"/>
    <property type="match status" value="1"/>
</dbReference>
<sequence>MHPTDDEKPHRRMILGRRQLLLVGGFVVVAGVGVTSLRQSEAGPTRSLAPPAEAHGTTPYARLRGRWYTQLTGGDIDLSVPENARAVDGVDAAARNARADMSPRGDRTGLWPDLPLDGTGRDRAIALRHTADRLSSVVLAYGTAGTTMYRDPGLRSSLLGSLDLLHERYESFGAAQDENWYDREISVPLALTSICLLLRDDLARDLLERYLATVDSFTPAPSKAGANLVWTAQVVAERAILLDEGAKLDMAREGLQRALHTVTSGDGVHPDGSFIQHKNHPYTGGYGTSFLRSSVRLVELLHGSPWQVDSGKFDFLLDFAVDGVAPWLHKGALLSPVRGREISRRSATEHNACHVAMSAFLALGELAPPERRGVLAGITRHLIEQDTLTPFLGINNVPAVTAARRLLRSETLAAPPEGGTRVFAAMDRVVHRRPGFTFAIAMSSSRIATYEAINSENLHGWWTGSGATYLYDDDLAQFDDGYWPTVDATRIPGTTVPTGSPPDGSNAEALAAVALVGGVSLGHLGLATMAFRTPVDSPATVTGRKTWFLLGDEIVALGSGITAPAGRAVETVVENRKLSTDVSQPFLVDAASLGTGPMNRSFDRPGWAHLTGPVEGSDIGYVFLTDARVRASRESRIGRWSDINQDPAFDFPGEIRRDYLTLCIDHGRGPQGDRYAYVLLPGASPETVSGYAASPPVTILSNTLGLQAVRKGNTVAASFGSTDEQSVGGITARTRVSVIVVRDESRLSVAISDPSQTVQGTIRIGLDHRIRRVITADPRIQVQPDQATSTLVVDLLDARGQTVSAVLEPA</sequence>
<gene>
    <name evidence="8" type="ORF">GCM10023198_09050</name>
</gene>
<dbReference type="Gene3D" id="2.70.98.10">
    <property type="match status" value="1"/>
</dbReference>
<dbReference type="SUPFAM" id="SSF49863">
    <property type="entry name" value="Hyaluronate lyase-like, C-terminal domain"/>
    <property type="match status" value="1"/>
</dbReference>
<accession>A0ABP8WMC2</accession>
<feature type="domain" description="Polysaccharide lyase family 8 C-terminal" evidence="6">
    <location>
        <begin position="698"/>
        <end position="757"/>
    </location>
</feature>
<dbReference type="RefSeq" id="WP_253869737.1">
    <property type="nucleotide sequence ID" value="NZ_BAABHM010000006.1"/>
</dbReference>
<dbReference type="InterPro" id="IPR004103">
    <property type="entry name" value="Lyase_8_C"/>
</dbReference>
<dbReference type="PANTHER" id="PTHR38481">
    <property type="entry name" value="HYALURONATE LYASE"/>
    <property type="match status" value="1"/>
</dbReference>
<dbReference type="SUPFAM" id="SSF74650">
    <property type="entry name" value="Galactose mutarotase-like"/>
    <property type="match status" value="1"/>
</dbReference>
<evidence type="ECO:0000256" key="4">
    <source>
        <dbReference type="SAM" id="Phobius"/>
    </source>
</evidence>
<dbReference type="InterPro" id="IPR011013">
    <property type="entry name" value="Gal_mutarotase_sf_dom"/>
</dbReference>
<evidence type="ECO:0000313" key="8">
    <source>
        <dbReference type="EMBL" id="GAA4692257.1"/>
    </source>
</evidence>
<feature type="domain" description="Polysaccharide lyase family 8 central" evidence="5">
    <location>
        <begin position="421"/>
        <end position="684"/>
    </location>
</feature>
<comment type="similarity">
    <text evidence="1">Belongs to the polysaccharide lyase 8 family.</text>
</comment>
<keyword evidence="3 8" id="KW-0456">Lyase</keyword>
<dbReference type="PANTHER" id="PTHR38481:SF1">
    <property type="entry name" value="HYALURONATE LYASE"/>
    <property type="match status" value="1"/>
</dbReference>
<keyword evidence="4" id="KW-0472">Membrane</keyword>
<evidence type="ECO:0000256" key="2">
    <source>
        <dbReference type="ARBA" id="ARBA00022729"/>
    </source>
</evidence>
<dbReference type="Proteomes" id="UP001500843">
    <property type="component" value="Unassembled WGS sequence"/>
</dbReference>
<dbReference type="Gene3D" id="1.50.10.100">
    <property type="entry name" value="Chondroitin AC/alginate lyase"/>
    <property type="match status" value="1"/>
</dbReference>
<dbReference type="InterPro" id="IPR011071">
    <property type="entry name" value="Lyase_8-like_C"/>
</dbReference>
<dbReference type="InterPro" id="IPR008929">
    <property type="entry name" value="Chondroitin_lyas"/>
</dbReference>
<dbReference type="Gene3D" id="2.60.220.10">
    <property type="entry name" value="Polysaccharide lyase family 8-like, C-terminal"/>
    <property type="match status" value="1"/>
</dbReference>
<evidence type="ECO:0000256" key="3">
    <source>
        <dbReference type="ARBA" id="ARBA00023239"/>
    </source>
</evidence>
<dbReference type="GO" id="GO:0016829">
    <property type="term" value="F:lyase activity"/>
    <property type="evidence" value="ECO:0007669"/>
    <property type="project" value="UniProtKB-KW"/>
</dbReference>
<dbReference type="SUPFAM" id="SSF48230">
    <property type="entry name" value="Chondroitin AC/alginate lyase"/>
    <property type="match status" value="1"/>
</dbReference>
<proteinExistence type="inferred from homology"/>